<protein>
    <submittedName>
        <fullName evidence="9">Basic membrane protein</fullName>
    </submittedName>
</protein>
<sequence length="346" mass="37253">MKRIVTIFSVIFALMLIAACGNKPATGEQVKDGKTFTDSTNSKKSVAVVYSTGGKGDKSFNDATFRGLQKAQKELGISFKEYEPKDPATEAKNALTQFAETGEFDLIIAVGYTMKDSLVAVAKAFPDQKFAIIDETVTGLPNVASILFKEHEGSFLVGALAGMMDKTGTIGFVGANESELINRFYAGYAQGARYVKPSIKVLPVYIGGSNSFNDQASAKAKTETLIQQGADVIYHAAGASGLGVFQAVKEKNVYGIGVDSNQDSLYPGTILTSMMKYVDNAVFDVIKTTAEGKFQAKVQTFGIKENGVGTTDFEFTKDKIGEENIKRLEQIKQDIKDGKIVVKPSI</sequence>
<accession>A0A134ABF5</accession>
<dbReference type="PANTHER" id="PTHR34296">
    <property type="entry name" value="TRANSCRIPTIONAL ACTIVATOR PROTEIN MED"/>
    <property type="match status" value="1"/>
</dbReference>
<name>A0A134ABF5_9FUSO</name>
<dbReference type="PROSITE" id="PS51257">
    <property type="entry name" value="PROKAR_LIPOPROTEIN"/>
    <property type="match status" value="1"/>
</dbReference>
<dbReference type="RefSeq" id="WP_060917957.1">
    <property type="nucleotide sequence ID" value="NZ_CAUQTG010000049.1"/>
</dbReference>
<comment type="caution">
    <text evidence="9">The sequence shown here is derived from an EMBL/GenBank/DDBJ whole genome shotgun (WGS) entry which is preliminary data.</text>
</comment>
<evidence type="ECO:0000256" key="6">
    <source>
        <dbReference type="ARBA" id="ARBA00023288"/>
    </source>
</evidence>
<comment type="similarity">
    <text evidence="2">Belongs to the BMP lipoprotein family.</text>
</comment>
<dbReference type="CDD" id="cd06354">
    <property type="entry name" value="PBP1_PrnA-like"/>
    <property type="match status" value="1"/>
</dbReference>
<keyword evidence="5" id="KW-0472">Membrane</keyword>
<dbReference type="Pfam" id="PF02608">
    <property type="entry name" value="Bmp"/>
    <property type="match status" value="1"/>
</dbReference>
<evidence type="ECO:0000256" key="3">
    <source>
        <dbReference type="ARBA" id="ARBA00022475"/>
    </source>
</evidence>
<proteinExistence type="inferred from homology"/>
<reference evidence="10" key="1">
    <citation type="submission" date="2016-01" db="EMBL/GenBank/DDBJ databases">
        <authorList>
            <person name="Mitreva M."/>
            <person name="Pepin K.H."/>
            <person name="Mihindukulasuriya K.A."/>
            <person name="Fulton R."/>
            <person name="Fronick C."/>
            <person name="O'Laughlin M."/>
            <person name="Miner T."/>
            <person name="Herter B."/>
            <person name="Rosa B.A."/>
            <person name="Cordes M."/>
            <person name="Tomlinson C."/>
            <person name="Wollam A."/>
            <person name="Palsikar V.B."/>
            <person name="Mardis E.R."/>
            <person name="Wilson R.K."/>
        </authorList>
    </citation>
    <scope>NUCLEOTIDE SEQUENCE [LARGE SCALE GENOMIC DNA]</scope>
    <source>
        <strain evidence="10">KA00185</strain>
    </source>
</reference>
<comment type="subcellular location">
    <subcellularLocation>
        <location evidence="1">Cell membrane</location>
        <topology evidence="1">Lipid-anchor</topology>
    </subcellularLocation>
</comment>
<keyword evidence="4 7" id="KW-0732">Signal</keyword>
<feature type="chain" id="PRO_5007461573" evidence="7">
    <location>
        <begin position="19"/>
        <end position="346"/>
    </location>
</feature>
<dbReference type="STRING" id="157687.HMPREF3180_01229"/>
<evidence type="ECO:0000259" key="8">
    <source>
        <dbReference type="Pfam" id="PF02608"/>
    </source>
</evidence>
<organism evidence="9 10">
    <name type="scientific">Leptotrichia wadei</name>
    <dbReference type="NCBI Taxonomy" id="157687"/>
    <lineage>
        <taxon>Bacteria</taxon>
        <taxon>Fusobacteriati</taxon>
        <taxon>Fusobacteriota</taxon>
        <taxon>Fusobacteriia</taxon>
        <taxon>Fusobacteriales</taxon>
        <taxon>Leptotrichiaceae</taxon>
        <taxon>Leptotrichia</taxon>
    </lineage>
</organism>
<dbReference type="EMBL" id="LSDD01000094">
    <property type="protein sequence ID" value="KXB64850.1"/>
    <property type="molecule type" value="Genomic_DNA"/>
</dbReference>
<dbReference type="Proteomes" id="UP000070483">
    <property type="component" value="Unassembled WGS sequence"/>
</dbReference>
<evidence type="ECO:0000256" key="7">
    <source>
        <dbReference type="SAM" id="SignalP"/>
    </source>
</evidence>
<evidence type="ECO:0000256" key="5">
    <source>
        <dbReference type="ARBA" id="ARBA00023136"/>
    </source>
</evidence>
<dbReference type="InterPro" id="IPR003760">
    <property type="entry name" value="PnrA-like"/>
</dbReference>
<dbReference type="GO" id="GO:0005886">
    <property type="term" value="C:plasma membrane"/>
    <property type="evidence" value="ECO:0007669"/>
    <property type="project" value="UniProtKB-SubCell"/>
</dbReference>
<evidence type="ECO:0000256" key="4">
    <source>
        <dbReference type="ARBA" id="ARBA00022729"/>
    </source>
</evidence>
<dbReference type="InterPro" id="IPR028082">
    <property type="entry name" value="Peripla_BP_I"/>
</dbReference>
<dbReference type="SUPFAM" id="SSF53822">
    <property type="entry name" value="Periplasmic binding protein-like I"/>
    <property type="match status" value="1"/>
</dbReference>
<evidence type="ECO:0000256" key="2">
    <source>
        <dbReference type="ARBA" id="ARBA00008610"/>
    </source>
</evidence>
<dbReference type="AlphaFoldDB" id="A0A134ABF5"/>
<dbReference type="Gene3D" id="3.40.50.2300">
    <property type="match status" value="2"/>
</dbReference>
<dbReference type="InterPro" id="IPR050957">
    <property type="entry name" value="BMP_lipoprotein"/>
</dbReference>
<keyword evidence="10" id="KW-1185">Reference proteome</keyword>
<evidence type="ECO:0000313" key="9">
    <source>
        <dbReference type="EMBL" id="KXB64850.1"/>
    </source>
</evidence>
<dbReference type="OrthoDB" id="9769871at2"/>
<evidence type="ECO:0000313" key="10">
    <source>
        <dbReference type="Proteomes" id="UP000070483"/>
    </source>
</evidence>
<dbReference type="PANTHER" id="PTHR34296:SF2">
    <property type="entry name" value="ABC TRANSPORTER GUANOSINE-BINDING PROTEIN NUPN"/>
    <property type="match status" value="1"/>
</dbReference>
<feature type="domain" description="ABC transporter substrate-binding protein PnrA-like" evidence="8">
    <location>
        <begin position="45"/>
        <end position="342"/>
    </location>
</feature>
<evidence type="ECO:0000256" key="1">
    <source>
        <dbReference type="ARBA" id="ARBA00004193"/>
    </source>
</evidence>
<dbReference type="PATRIC" id="fig|157687.3.peg.1224"/>
<feature type="signal peptide" evidence="7">
    <location>
        <begin position="1"/>
        <end position="18"/>
    </location>
</feature>
<keyword evidence="6" id="KW-0449">Lipoprotein</keyword>
<keyword evidence="3" id="KW-1003">Cell membrane</keyword>
<gene>
    <name evidence="9" type="ORF">HMPREF3180_01229</name>
</gene>